<proteinExistence type="predicted"/>
<evidence type="ECO:0000313" key="5">
    <source>
        <dbReference type="EMBL" id="CDN31250.1"/>
    </source>
</evidence>
<dbReference type="SUPFAM" id="SSF103088">
    <property type="entry name" value="OmpA-like"/>
    <property type="match status" value="1"/>
</dbReference>
<dbReference type="InterPro" id="IPR024480">
    <property type="entry name" value="DUF3868"/>
</dbReference>
<dbReference type="Pfam" id="PF00691">
    <property type="entry name" value="OmpA"/>
    <property type="match status" value="1"/>
</dbReference>
<evidence type="ECO:0000259" key="4">
    <source>
        <dbReference type="Pfam" id="PF12984"/>
    </source>
</evidence>
<dbReference type="EMBL" id="HG934468">
    <property type="protein sequence ID" value="CDN31250.1"/>
    <property type="molecule type" value="Genomic_DNA"/>
</dbReference>
<dbReference type="PATRIC" id="fig|1433126.3.peg.1148"/>
<evidence type="ECO:0000256" key="1">
    <source>
        <dbReference type="SAM" id="Coils"/>
    </source>
</evidence>
<name>A0A060R7K7_9BACT</name>
<dbReference type="Pfam" id="PF12984">
    <property type="entry name" value="DUF3868"/>
    <property type="match status" value="1"/>
</dbReference>
<feature type="chain" id="PRO_5001586359" evidence="2">
    <location>
        <begin position="23"/>
        <end position="510"/>
    </location>
</feature>
<keyword evidence="1" id="KW-0175">Coiled coil</keyword>
<feature type="signal peptide" evidence="2">
    <location>
        <begin position="1"/>
        <end position="22"/>
    </location>
</feature>
<evidence type="ECO:0000259" key="3">
    <source>
        <dbReference type="Pfam" id="PF00691"/>
    </source>
</evidence>
<dbReference type="Gene3D" id="1.25.40.10">
    <property type="entry name" value="Tetratricopeptide repeat domain"/>
    <property type="match status" value="1"/>
</dbReference>
<dbReference type="eggNOG" id="COG2885">
    <property type="taxonomic scope" value="Bacteria"/>
</dbReference>
<protein>
    <submittedName>
        <fullName evidence="5">Immunoreactive 53 kDa antigen PG123</fullName>
    </submittedName>
</protein>
<dbReference type="InterPro" id="IPR036737">
    <property type="entry name" value="OmpA-like_sf"/>
</dbReference>
<dbReference type="STRING" id="1433126.BN938_1155"/>
<organism evidence="5 6">
    <name type="scientific">Mucinivorans hirudinis</name>
    <dbReference type="NCBI Taxonomy" id="1433126"/>
    <lineage>
        <taxon>Bacteria</taxon>
        <taxon>Pseudomonadati</taxon>
        <taxon>Bacteroidota</taxon>
        <taxon>Bacteroidia</taxon>
        <taxon>Bacteroidales</taxon>
        <taxon>Rikenellaceae</taxon>
        <taxon>Mucinivorans</taxon>
    </lineage>
</organism>
<evidence type="ECO:0000313" key="6">
    <source>
        <dbReference type="Proteomes" id="UP000027616"/>
    </source>
</evidence>
<reference evidence="5 6" key="1">
    <citation type="journal article" date="2015" name="Genome Announc.">
        <title>Complete Genome Sequence of the Novel Leech Symbiont Mucinivorans hirudinis M3T.</title>
        <authorList>
            <person name="Nelson M.C."/>
            <person name="Bomar L."/>
            <person name="Graf J."/>
        </authorList>
    </citation>
    <scope>NUCLEOTIDE SEQUENCE [LARGE SCALE GENOMIC DNA]</scope>
    <source>
        <strain evidence="6">M3</strain>
    </source>
</reference>
<gene>
    <name evidence="5" type="ORF">BN938_1155</name>
</gene>
<dbReference type="InterPro" id="IPR011990">
    <property type="entry name" value="TPR-like_helical_dom_sf"/>
</dbReference>
<accession>A0A060R7K7</accession>
<keyword evidence="2" id="KW-0732">Signal</keyword>
<dbReference type="SUPFAM" id="SSF48452">
    <property type="entry name" value="TPR-like"/>
    <property type="match status" value="1"/>
</dbReference>
<dbReference type="AlphaFoldDB" id="A0A060R7K7"/>
<dbReference type="Proteomes" id="UP000027616">
    <property type="component" value="Chromosome I"/>
</dbReference>
<keyword evidence="6" id="KW-1185">Reference proteome</keyword>
<evidence type="ECO:0000256" key="2">
    <source>
        <dbReference type="SAM" id="SignalP"/>
    </source>
</evidence>
<dbReference type="InterPro" id="IPR006665">
    <property type="entry name" value="OmpA-like"/>
</dbReference>
<feature type="coiled-coil region" evidence="1">
    <location>
        <begin position="461"/>
        <end position="503"/>
    </location>
</feature>
<feature type="domain" description="DUF3868" evidence="4">
    <location>
        <begin position="13"/>
        <end position="109"/>
    </location>
</feature>
<sequence>MNMKRLYVLSVFFLFLSMGVAAQQKEYSGQMHVTPLVLEQRGDSLYMKLNFDISGVNVDSRYSISLIPSLVAPSDRLDLPAVMVKGRESYNVHTREMALMNKSERELYSKTAPYAVLKGFNAADSKSVEYSKAIKYEPWMAVARLDMYEDLCGCANAARRMGVTMLVNEVALEKIIIIEPYVVTPYLSFVQPAVERVKYREIQGEAFLDFVVNKTDIRPDYMNNPRELKKITDLIADVNDDKSIEVKAIKVDGFASPEGSYANNKYLSEGRANALVDYLVTRFKFPKDMYKVHFGGENWAGLMELVLQSDIDRKEDILTILGDAKITDDQRKSLLKKLTGGVPYAFMLREWYPGLRKASCRIEFRVKGFDVAEAKEVFRSRPQNLSLNEMFSVASTYEKGSQDFIDLFETAARIFPNDVTANLNAATAALSRGDVIYAQRYLDKIKVAPPTADYYNTLGVLAMLKGEYSAAETELKKAAAMGLAEATKNLAEIAAKRENMQQISEQKSAK</sequence>
<dbReference type="KEGG" id="rbc:BN938_1155"/>
<dbReference type="Gene3D" id="3.30.1330.60">
    <property type="entry name" value="OmpA-like domain"/>
    <property type="match status" value="1"/>
</dbReference>
<dbReference type="HOGENOM" id="CLU_026852_0_0_10"/>
<feature type="domain" description="OmpA-like" evidence="3">
    <location>
        <begin position="212"/>
        <end position="294"/>
    </location>
</feature>